<dbReference type="AlphaFoldDB" id="A0A9W4SQR5"/>
<dbReference type="Proteomes" id="UP001153678">
    <property type="component" value="Unassembled WGS sequence"/>
</dbReference>
<evidence type="ECO:0000313" key="2">
    <source>
        <dbReference type="Proteomes" id="UP001153678"/>
    </source>
</evidence>
<dbReference type="EMBL" id="CAMKVN010001804">
    <property type="protein sequence ID" value="CAI2178158.1"/>
    <property type="molecule type" value="Genomic_DNA"/>
</dbReference>
<proteinExistence type="predicted"/>
<organism evidence="1 2">
    <name type="scientific">Funneliformis geosporum</name>
    <dbReference type="NCBI Taxonomy" id="1117311"/>
    <lineage>
        <taxon>Eukaryota</taxon>
        <taxon>Fungi</taxon>
        <taxon>Fungi incertae sedis</taxon>
        <taxon>Mucoromycota</taxon>
        <taxon>Glomeromycotina</taxon>
        <taxon>Glomeromycetes</taxon>
        <taxon>Glomerales</taxon>
        <taxon>Glomeraceae</taxon>
        <taxon>Funneliformis</taxon>
    </lineage>
</organism>
<dbReference type="OrthoDB" id="2380557at2759"/>
<evidence type="ECO:0000313" key="1">
    <source>
        <dbReference type="EMBL" id="CAI2178158.1"/>
    </source>
</evidence>
<protein>
    <submittedName>
        <fullName evidence="1">13684_t:CDS:1</fullName>
    </submittedName>
</protein>
<reference evidence="1" key="1">
    <citation type="submission" date="2022-08" db="EMBL/GenBank/DDBJ databases">
        <authorList>
            <person name="Kallberg Y."/>
            <person name="Tangrot J."/>
            <person name="Rosling A."/>
        </authorList>
    </citation>
    <scope>NUCLEOTIDE SEQUENCE</scope>
    <source>
        <strain evidence="1">Wild A</strain>
    </source>
</reference>
<comment type="caution">
    <text evidence="1">The sequence shown here is derived from an EMBL/GenBank/DDBJ whole genome shotgun (WGS) entry which is preliminary data.</text>
</comment>
<sequence>MRTDLGDVYELSACFEVSKAQVTKLNNKTKFNLYFNQIKRPETSSSQIKLYLANTPTLGIMLVTAYVLDAKMSIENNKMLIFTEGHQATTLNTSQLN</sequence>
<keyword evidence="2" id="KW-1185">Reference proteome</keyword>
<accession>A0A9W4SQR5</accession>
<name>A0A9W4SQR5_9GLOM</name>
<gene>
    <name evidence="1" type="ORF">FWILDA_LOCUS8445</name>
</gene>